<feature type="region of interest" description="Disordered" evidence="1">
    <location>
        <begin position="40"/>
        <end position="68"/>
    </location>
</feature>
<comment type="caution">
    <text evidence="2">The sequence shown here is derived from an EMBL/GenBank/DDBJ whole genome shotgun (WGS) entry which is preliminary data.</text>
</comment>
<reference evidence="2" key="1">
    <citation type="submission" date="2020-03" db="EMBL/GenBank/DDBJ databases">
        <authorList>
            <person name="Weist P."/>
        </authorList>
    </citation>
    <scope>NUCLEOTIDE SEQUENCE</scope>
</reference>
<feature type="compositionally biased region" description="Gly residues" evidence="1">
    <location>
        <begin position="49"/>
        <end position="60"/>
    </location>
</feature>
<dbReference type="Proteomes" id="UP001153269">
    <property type="component" value="Unassembled WGS sequence"/>
</dbReference>
<name>A0A9N7TKN3_PLEPL</name>
<dbReference type="AlphaFoldDB" id="A0A9N7TKN3"/>
<organism evidence="2 3">
    <name type="scientific">Pleuronectes platessa</name>
    <name type="common">European plaice</name>
    <dbReference type="NCBI Taxonomy" id="8262"/>
    <lineage>
        <taxon>Eukaryota</taxon>
        <taxon>Metazoa</taxon>
        <taxon>Chordata</taxon>
        <taxon>Craniata</taxon>
        <taxon>Vertebrata</taxon>
        <taxon>Euteleostomi</taxon>
        <taxon>Actinopterygii</taxon>
        <taxon>Neopterygii</taxon>
        <taxon>Teleostei</taxon>
        <taxon>Neoteleostei</taxon>
        <taxon>Acanthomorphata</taxon>
        <taxon>Carangaria</taxon>
        <taxon>Pleuronectiformes</taxon>
        <taxon>Pleuronectoidei</taxon>
        <taxon>Pleuronectidae</taxon>
        <taxon>Pleuronectes</taxon>
    </lineage>
</organism>
<proteinExistence type="predicted"/>
<keyword evidence="3" id="KW-1185">Reference proteome</keyword>
<evidence type="ECO:0000313" key="3">
    <source>
        <dbReference type="Proteomes" id="UP001153269"/>
    </source>
</evidence>
<evidence type="ECO:0000313" key="2">
    <source>
        <dbReference type="EMBL" id="CAB1414266.1"/>
    </source>
</evidence>
<gene>
    <name evidence="2" type="ORF">PLEPLA_LOCUS1974</name>
</gene>
<evidence type="ECO:0000256" key="1">
    <source>
        <dbReference type="SAM" id="MobiDB-lite"/>
    </source>
</evidence>
<dbReference type="EMBL" id="CADEAL010000095">
    <property type="protein sequence ID" value="CAB1414266.1"/>
    <property type="molecule type" value="Genomic_DNA"/>
</dbReference>
<sequence>MQYNAPIACAFKGGLTISKQPTKSTLSVQGERLTRLQLLTDQHGTKPGETGGGRTGLRGRIGGDKAVP</sequence>
<protein>
    <submittedName>
        <fullName evidence="2">Uncharacterized protein</fullName>
    </submittedName>
</protein>
<accession>A0A9N7TKN3</accession>